<comment type="catalytic activity">
    <reaction evidence="9 10 11">
        <text>Hydrolysis of proteins in presence of ATP.</text>
        <dbReference type="EC" id="3.4.21.53"/>
    </reaction>
</comment>
<evidence type="ECO:0000256" key="11">
    <source>
        <dbReference type="PROSITE-ProRule" id="PRU01122"/>
    </source>
</evidence>
<evidence type="ECO:0000256" key="5">
    <source>
        <dbReference type="ARBA" id="ARBA00022801"/>
    </source>
</evidence>
<evidence type="ECO:0000259" key="15">
    <source>
        <dbReference type="PROSITE" id="PS51787"/>
    </source>
</evidence>
<dbReference type="InterPro" id="IPR020568">
    <property type="entry name" value="Ribosomal_Su5_D2-typ_SF"/>
</dbReference>
<evidence type="ECO:0000256" key="8">
    <source>
        <dbReference type="ARBA" id="ARBA00023016"/>
    </source>
</evidence>
<dbReference type="PANTHER" id="PTHR43718">
    <property type="entry name" value="LON PROTEASE"/>
    <property type="match status" value="1"/>
</dbReference>
<dbReference type="InterPro" id="IPR003959">
    <property type="entry name" value="ATPase_AAA_core"/>
</dbReference>
<evidence type="ECO:0000256" key="10">
    <source>
        <dbReference type="PIRNR" id="PIRNR001174"/>
    </source>
</evidence>
<keyword evidence="5 9" id="KW-0378">Hydrolase</keyword>
<dbReference type="PANTHER" id="PTHR43718:SF2">
    <property type="entry name" value="LON PROTEASE HOMOLOG, MITOCHONDRIAL"/>
    <property type="match status" value="1"/>
</dbReference>
<dbReference type="InterPro" id="IPR027543">
    <property type="entry name" value="Lon_bac"/>
</dbReference>
<gene>
    <name evidence="9 16" type="primary">lon</name>
    <name evidence="16" type="ORF">JYU14_02965</name>
</gene>
<feature type="domain" description="Lon N-terminal" evidence="15">
    <location>
        <begin position="20"/>
        <end position="218"/>
    </location>
</feature>
<keyword evidence="4 9" id="KW-0547">Nucleotide-binding</keyword>
<comment type="function">
    <text evidence="9">ATP-dependent serine protease that mediates the selective degradation of mutant and abnormal proteins as well as certain short-lived regulatory proteins. Required for cellular homeostasis and for survival from DNA damage and developmental changes induced by stress. Degrades polypeptides processively to yield small peptide fragments that are 5 to 10 amino acids long. Binds to DNA in a double-stranded, site-specific manner.</text>
</comment>
<feature type="active site" evidence="9 11">
    <location>
        <position position="706"/>
    </location>
</feature>
<comment type="caution">
    <text evidence="16">The sequence shown here is derived from an EMBL/GenBank/DDBJ whole genome shotgun (WGS) entry which is preliminary data.</text>
</comment>
<evidence type="ECO:0000256" key="2">
    <source>
        <dbReference type="ARBA" id="ARBA00022490"/>
    </source>
</evidence>
<dbReference type="InterPro" id="IPR008268">
    <property type="entry name" value="Peptidase_S16_AS"/>
</dbReference>
<dbReference type="InterPro" id="IPR054594">
    <property type="entry name" value="Lon_lid"/>
</dbReference>
<evidence type="ECO:0000256" key="9">
    <source>
        <dbReference type="HAMAP-Rule" id="MF_01973"/>
    </source>
</evidence>
<dbReference type="PROSITE" id="PS01046">
    <property type="entry name" value="LON_SER"/>
    <property type="match status" value="1"/>
</dbReference>
<dbReference type="EMBL" id="JAFITR010000053">
    <property type="protein sequence ID" value="MBN4067023.1"/>
    <property type="molecule type" value="Genomic_DNA"/>
</dbReference>
<dbReference type="HAMAP" id="MF_01973">
    <property type="entry name" value="lon_bact"/>
    <property type="match status" value="1"/>
</dbReference>
<protein>
    <recommendedName>
        <fullName evidence="9 10">Lon protease</fullName>
        <ecNumber evidence="9 10">3.4.21.53</ecNumber>
    </recommendedName>
    <alternativeName>
        <fullName evidence="9">ATP-dependent protease La</fullName>
    </alternativeName>
</protein>
<keyword evidence="17" id="KW-1185">Reference proteome</keyword>
<dbReference type="InterPro" id="IPR014721">
    <property type="entry name" value="Ribsml_uS5_D2-typ_fold_subgr"/>
</dbReference>
<organism evidence="16 17">
    <name type="scientific">Simkania negevensis</name>
    <dbReference type="NCBI Taxonomy" id="83561"/>
    <lineage>
        <taxon>Bacteria</taxon>
        <taxon>Pseudomonadati</taxon>
        <taxon>Chlamydiota</taxon>
        <taxon>Chlamydiia</taxon>
        <taxon>Parachlamydiales</taxon>
        <taxon>Simkaniaceae</taxon>
        <taxon>Simkania</taxon>
    </lineage>
</organism>
<feature type="active site" evidence="9 11">
    <location>
        <position position="749"/>
    </location>
</feature>
<dbReference type="Pfam" id="PF05362">
    <property type="entry name" value="Lon_C"/>
    <property type="match status" value="1"/>
</dbReference>
<dbReference type="SUPFAM" id="SSF88697">
    <property type="entry name" value="PUA domain-like"/>
    <property type="match status" value="1"/>
</dbReference>
<keyword evidence="6 9" id="KW-0720">Serine protease</keyword>
<dbReference type="Gene3D" id="2.30.130.40">
    <property type="entry name" value="LON domain-like"/>
    <property type="match status" value="1"/>
</dbReference>
<dbReference type="InterPro" id="IPR027417">
    <property type="entry name" value="P-loop_NTPase"/>
</dbReference>
<dbReference type="InterPro" id="IPR003111">
    <property type="entry name" value="Lon_prtase_N"/>
</dbReference>
<dbReference type="CDD" id="cd19500">
    <property type="entry name" value="RecA-like_Lon"/>
    <property type="match status" value="1"/>
</dbReference>
<dbReference type="Gene3D" id="1.10.8.60">
    <property type="match status" value="1"/>
</dbReference>
<dbReference type="NCBIfam" id="TIGR00763">
    <property type="entry name" value="lon"/>
    <property type="match status" value="1"/>
</dbReference>
<dbReference type="Gene3D" id="1.20.58.1480">
    <property type="match status" value="1"/>
</dbReference>
<dbReference type="Gene3D" id="1.20.5.5270">
    <property type="match status" value="1"/>
</dbReference>
<dbReference type="SMART" id="SM00382">
    <property type="entry name" value="AAA"/>
    <property type="match status" value="1"/>
</dbReference>
<dbReference type="PROSITE" id="PS51786">
    <property type="entry name" value="LON_PROTEOLYTIC"/>
    <property type="match status" value="1"/>
</dbReference>
<dbReference type="PRINTS" id="PR00830">
    <property type="entry name" value="ENDOLAPTASE"/>
</dbReference>
<comment type="similarity">
    <text evidence="9 10 11 12">Belongs to the peptidase S16 family.</text>
</comment>
<dbReference type="GO" id="GO:0004252">
    <property type="term" value="F:serine-type endopeptidase activity"/>
    <property type="evidence" value="ECO:0007669"/>
    <property type="project" value="UniProtKB-EC"/>
</dbReference>
<keyword evidence="7 9" id="KW-0067">ATP-binding</keyword>
<keyword evidence="13" id="KW-0175">Coiled coil</keyword>
<feature type="domain" description="Lon proteolytic" evidence="14">
    <location>
        <begin position="618"/>
        <end position="800"/>
    </location>
</feature>
<keyword evidence="2 9" id="KW-0963">Cytoplasm</keyword>
<evidence type="ECO:0000256" key="6">
    <source>
        <dbReference type="ARBA" id="ARBA00022825"/>
    </source>
</evidence>
<dbReference type="SUPFAM" id="SSF54211">
    <property type="entry name" value="Ribosomal protein S5 domain 2-like"/>
    <property type="match status" value="1"/>
</dbReference>
<dbReference type="Proteomes" id="UP000722121">
    <property type="component" value="Unassembled WGS sequence"/>
</dbReference>
<evidence type="ECO:0000256" key="3">
    <source>
        <dbReference type="ARBA" id="ARBA00022670"/>
    </source>
</evidence>
<dbReference type="InterPro" id="IPR046336">
    <property type="entry name" value="Lon_prtase_N_sf"/>
</dbReference>
<evidence type="ECO:0000313" key="16">
    <source>
        <dbReference type="EMBL" id="MBN4067023.1"/>
    </source>
</evidence>
<dbReference type="EC" id="3.4.21.53" evidence="9 10"/>
<sequence length="807" mass="91108">MNSLDEDNPSSSEELLPDEVFVFPLNRRPFFPGMATPIIVEPGPYYEVLKLVAASERKYIGLLLTKEEDANIYKLGLKNLYKVGTLARILRIIPIEQGGAQVVLSVEKRIEVVKKLPSTKHLSAKIKIHEELSAPSKELKAYSLSIIAIIKDLLKLNPLFKEELQIFLGHSDFTEPGRLADFSVALTTGTREELQEVLEAFNLNDRIDKALFLLKKELDLNKLQNSISQKIEVTITKQQKEFFLREQLRTIKKELGIEKDDKQCDLEKFTVRLKERTVPDDVKKVIDEELEKLSALDVISSEYSVCRNYLDWLTIVPWGMRSEDRHNLSEARIILEEDHYGLEDIKERILEFISIGKLAGQVKGSIICLVGPPGVGKTSIGKSIARALGRKFYRFSVGGMSDEAEIKGHRRTYIGAMPGKMIQALKYVQTQNPVIMIDEVDKISRSYHGDPASALLEVLDPEQNVDFLDHYLDVRCDLSNVLFILTANVLDTIPEPLKDRTETMRLSGYITNEKVQIAKKYLIPRNRKTMGLKASQVGFTDRGLKALINGYAREAGVRNLENGIKKVLRKVAKEIVEELESTKKKSAESKKKKVSITEKNIEHYLRKPIFTSDRFYQVLPIGVCTGLAWTSLGGATLYVEATKVPAKKTAMKLTGQAGKVMQESSEIAWTFLHSSLKSYAPKMLFFDGSEVHMHLPEGATPKDGPSAGVTMVTSLLSLLLNKRVDDDLGMTGEMTLMGHVLPIGGLKEKLIAARRSRLNHLIFPKENERDYGELPDYLKKGLKVDFVSHYDEIYQIVFKKSKEKKNK</sequence>
<comment type="induction">
    <text evidence="9">By heat shock.</text>
</comment>
<dbReference type="Pfam" id="PF22667">
    <property type="entry name" value="Lon_lid"/>
    <property type="match status" value="1"/>
</dbReference>
<dbReference type="PIRSF" id="PIRSF001174">
    <property type="entry name" value="Lon_proteas"/>
    <property type="match status" value="1"/>
</dbReference>
<dbReference type="PROSITE" id="PS51787">
    <property type="entry name" value="LON_N"/>
    <property type="match status" value="1"/>
</dbReference>
<evidence type="ECO:0000256" key="13">
    <source>
        <dbReference type="SAM" id="Coils"/>
    </source>
</evidence>
<accession>A0ABS3AQL6</accession>
<comment type="subunit">
    <text evidence="9 10">Homohexamer. Organized in a ring with a central cavity.</text>
</comment>
<dbReference type="InterPro" id="IPR003593">
    <property type="entry name" value="AAA+_ATPase"/>
</dbReference>
<evidence type="ECO:0000256" key="1">
    <source>
        <dbReference type="ARBA" id="ARBA00004496"/>
    </source>
</evidence>
<evidence type="ECO:0000256" key="12">
    <source>
        <dbReference type="RuleBase" id="RU000591"/>
    </source>
</evidence>
<keyword evidence="8 9" id="KW-0346">Stress response</keyword>
<dbReference type="Gene3D" id="3.40.50.300">
    <property type="entry name" value="P-loop containing nucleotide triphosphate hydrolases"/>
    <property type="match status" value="1"/>
</dbReference>
<dbReference type="SUPFAM" id="SSF52540">
    <property type="entry name" value="P-loop containing nucleoside triphosphate hydrolases"/>
    <property type="match status" value="1"/>
</dbReference>
<dbReference type="Gene3D" id="3.30.230.10">
    <property type="match status" value="1"/>
</dbReference>
<reference evidence="16 17" key="1">
    <citation type="submission" date="2021-02" db="EMBL/GenBank/DDBJ databases">
        <title>Activity-based single-cell genomes from oceanic crustal fluid captures similar information to metagenomic and metatranscriptomic surveys with orders of magnitude less sampling.</title>
        <authorList>
            <person name="D'Angelo T.S."/>
            <person name="Orcutt B.N."/>
        </authorList>
    </citation>
    <scope>NUCLEOTIDE SEQUENCE [LARGE SCALE GENOMIC DNA]</scope>
    <source>
        <strain evidence="16">AH-315-G07</strain>
    </source>
</reference>
<comment type="subcellular location">
    <subcellularLocation>
        <location evidence="1 9 10">Cytoplasm</location>
    </subcellularLocation>
</comment>
<proteinExistence type="evidence at transcript level"/>
<feature type="binding site" evidence="9">
    <location>
        <begin position="371"/>
        <end position="378"/>
    </location>
    <ligand>
        <name>ATP</name>
        <dbReference type="ChEBI" id="CHEBI:30616"/>
    </ligand>
</feature>
<feature type="coiled-coil region" evidence="13">
    <location>
        <begin position="565"/>
        <end position="592"/>
    </location>
</feature>
<evidence type="ECO:0000256" key="7">
    <source>
        <dbReference type="ARBA" id="ARBA00022840"/>
    </source>
</evidence>
<dbReference type="InterPro" id="IPR027065">
    <property type="entry name" value="Lon_Prtase"/>
</dbReference>
<evidence type="ECO:0000259" key="14">
    <source>
        <dbReference type="PROSITE" id="PS51786"/>
    </source>
</evidence>
<dbReference type="InterPro" id="IPR015947">
    <property type="entry name" value="PUA-like_sf"/>
</dbReference>
<name>A0ABS3AQL6_9BACT</name>
<dbReference type="InterPro" id="IPR008269">
    <property type="entry name" value="Lon_proteolytic"/>
</dbReference>
<keyword evidence="3 9" id="KW-0645">Protease</keyword>
<dbReference type="Pfam" id="PF02190">
    <property type="entry name" value="LON_substr_bdg"/>
    <property type="match status" value="1"/>
</dbReference>
<evidence type="ECO:0000256" key="4">
    <source>
        <dbReference type="ARBA" id="ARBA00022741"/>
    </source>
</evidence>
<evidence type="ECO:0000313" key="17">
    <source>
        <dbReference type="Proteomes" id="UP000722121"/>
    </source>
</evidence>
<dbReference type="SMART" id="SM00464">
    <property type="entry name" value="LON"/>
    <property type="match status" value="1"/>
</dbReference>
<dbReference type="Pfam" id="PF00004">
    <property type="entry name" value="AAA"/>
    <property type="match status" value="1"/>
</dbReference>
<dbReference type="InterPro" id="IPR004815">
    <property type="entry name" value="Lon_bac/euk-typ"/>
</dbReference>